<keyword evidence="4" id="KW-0472">Membrane</keyword>
<dbReference type="InterPro" id="IPR011123">
    <property type="entry name" value="Y_Y_Y"/>
</dbReference>
<dbReference type="InterPro" id="IPR013783">
    <property type="entry name" value="Ig-like_fold"/>
</dbReference>
<dbReference type="SMART" id="SM00267">
    <property type="entry name" value="GGDEF"/>
    <property type="match status" value="1"/>
</dbReference>
<evidence type="ECO:0000256" key="5">
    <source>
        <dbReference type="SAM" id="SignalP"/>
    </source>
</evidence>
<dbReference type="Pfam" id="PF00990">
    <property type="entry name" value="GGDEF"/>
    <property type="match status" value="1"/>
</dbReference>
<evidence type="ECO:0000259" key="6">
    <source>
        <dbReference type="PROSITE" id="PS50887"/>
    </source>
</evidence>
<dbReference type="SUPFAM" id="SSF63829">
    <property type="entry name" value="Calcium-dependent phosphotriesterase"/>
    <property type="match status" value="2"/>
</dbReference>
<keyword evidence="8" id="KW-1185">Reference proteome</keyword>
<evidence type="ECO:0000256" key="4">
    <source>
        <dbReference type="SAM" id="Phobius"/>
    </source>
</evidence>
<dbReference type="InterPro" id="IPR029787">
    <property type="entry name" value="Nucleotide_cyclase"/>
</dbReference>
<sequence>MKRFIALSIVLLFAVLFAWPAAALDPDEALHRHVRGSWSIEDGMPQISALAIAQDREGYIWVGTQAGLARFDGVRFTSYTPETEPGLAGMQVRALHAGRDGRVWIGTYKGLSVRDGGGFRSLPPADPKRYPQLDIYAITEDANGTVWVAANDGVFRVAGDRLHAVAGGPVPALSLAIDRDGLHAGGRGAVHRLSARGWQVQPLPADAATAAVNRVVRAQGRLWAATALGLYTREADGWVAHPAPALQSAPFDMLQPDSDGNLWVGGDTGLGRLRDGRLVEFVAPSAAGGIPGVRVAFEDREGSLWIGSQWQGLVRMWDSWITRYSTPEGLDERIVWSVAPDPDGRRTWVGTNDGVSLLEGGRFRTVIPGRRLPHPQGYNLFAEPGRVWVGTRRGVVLFDPDASDARTVERPAVLEPLDGLQINGIVRDGEAYWIPTMDGLFRLDLAEGGALEGGRLRRFGPDDGLADARVRYVHRTPGGEVLVGTQSGLYTRQGDRFVEIGRAQGLPPDLDVISIASLKGGGLAIGTLGERLHVFDGRRWAELDADHGMPRNSPFFLTEHDGVLWSAGLRGIGRVPVADLRAFMAGRLDRVRGEMLLNERGDAGSGQQGYCCNGAGTAKGFVQGNTLWLPSRDGVVAMDTTGIVKNTTAPRVVIERIRVDEQWRAAEAMAGASLPVGARDVSFEFTVPSFQDPESVGVEYRLAGYDRDWRIGDALNRSAHYTNLPPGDYAFEARGSNNAGVRSAGVARLRFSIPPRFHETALFYALSALLLASLVFAGYRLQKHRYRMRQRELESIVQQRTEALEIANRRLEEASQTDPLTGLRNRRYMANQIPADLAFYDRRRQQGEILEEAIVFALVDIDHFKTVNDRHGHRAGDRVLQQFAQVLSALVRGGDYVVRWGGEEFLIVFRPMEARHLSMLGDRIRTAVADHAFDIGTGTPLRITCSAGLVEYPLFRDHRMQLGWEAMVELADQALYYMKTHGRDGWAAFRPTASTDISTLLTDLQHGPDDLLADGRLALIHSREQD</sequence>
<organism evidence="7 8">
    <name type="scientific">Cognatilysobacter bugurensis</name>
    <dbReference type="NCBI Taxonomy" id="543356"/>
    <lineage>
        <taxon>Bacteria</taxon>
        <taxon>Pseudomonadati</taxon>
        <taxon>Pseudomonadota</taxon>
        <taxon>Gammaproteobacteria</taxon>
        <taxon>Lysobacterales</taxon>
        <taxon>Lysobacteraceae</taxon>
        <taxon>Cognatilysobacter</taxon>
    </lineage>
</organism>
<gene>
    <name evidence="7" type="ORF">GCM10007067_13930</name>
</gene>
<reference evidence="7" key="2">
    <citation type="submission" date="2020-09" db="EMBL/GenBank/DDBJ databases">
        <authorList>
            <person name="Sun Q."/>
            <person name="Kim S."/>
        </authorList>
    </citation>
    <scope>NUCLEOTIDE SEQUENCE</scope>
    <source>
        <strain evidence="7">KCTC 23077</strain>
    </source>
</reference>
<dbReference type="InterPro" id="IPR043128">
    <property type="entry name" value="Rev_trsase/Diguanyl_cyclase"/>
</dbReference>
<dbReference type="Pfam" id="PF07494">
    <property type="entry name" value="Reg_prop"/>
    <property type="match status" value="2"/>
</dbReference>
<accession>A0A918W8H4</accession>
<feature type="signal peptide" evidence="5">
    <location>
        <begin position="1"/>
        <end position="23"/>
    </location>
</feature>
<comment type="cofactor">
    <cofactor evidence="1">
        <name>Mg(2+)</name>
        <dbReference type="ChEBI" id="CHEBI:18420"/>
    </cofactor>
</comment>
<dbReference type="AlphaFoldDB" id="A0A918W8H4"/>
<dbReference type="Gene3D" id="2.60.40.10">
    <property type="entry name" value="Immunoglobulins"/>
    <property type="match status" value="1"/>
</dbReference>
<protein>
    <recommendedName>
        <fullName evidence="2">diguanylate cyclase</fullName>
        <ecNumber evidence="2">2.7.7.65</ecNumber>
    </recommendedName>
</protein>
<dbReference type="SUPFAM" id="SSF55073">
    <property type="entry name" value="Nucleotide cyclase"/>
    <property type="match status" value="1"/>
</dbReference>
<dbReference type="FunFam" id="3.30.70.270:FF:000001">
    <property type="entry name" value="Diguanylate cyclase domain protein"/>
    <property type="match status" value="1"/>
</dbReference>
<keyword evidence="5" id="KW-0732">Signal</keyword>
<dbReference type="RefSeq" id="WP_189454597.1">
    <property type="nucleotide sequence ID" value="NZ_BMYD01000001.1"/>
</dbReference>
<dbReference type="CDD" id="cd01949">
    <property type="entry name" value="GGDEF"/>
    <property type="match status" value="1"/>
</dbReference>
<feature type="chain" id="PRO_5037496075" description="diguanylate cyclase" evidence="5">
    <location>
        <begin position="24"/>
        <end position="1026"/>
    </location>
</feature>
<feature type="transmembrane region" description="Helical" evidence="4">
    <location>
        <begin position="761"/>
        <end position="781"/>
    </location>
</feature>
<evidence type="ECO:0000313" key="8">
    <source>
        <dbReference type="Proteomes" id="UP000646426"/>
    </source>
</evidence>
<dbReference type="PANTHER" id="PTHR45138">
    <property type="entry name" value="REGULATORY COMPONENTS OF SENSORY TRANSDUCTION SYSTEM"/>
    <property type="match status" value="1"/>
</dbReference>
<dbReference type="Pfam" id="PF07495">
    <property type="entry name" value="Y_Y_Y"/>
    <property type="match status" value="1"/>
</dbReference>
<comment type="catalytic activity">
    <reaction evidence="3">
        <text>2 GTP = 3',3'-c-di-GMP + 2 diphosphate</text>
        <dbReference type="Rhea" id="RHEA:24898"/>
        <dbReference type="ChEBI" id="CHEBI:33019"/>
        <dbReference type="ChEBI" id="CHEBI:37565"/>
        <dbReference type="ChEBI" id="CHEBI:58805"/>
        <dbReference type="EC" id="2.7.7.65"/>
    </reaction>
</comment>
<evidence type="ECO:0000256" key="3">
    <source>
        <dbReference type="ARBA" id="ARBA00034247"/>
    </source>
</evidence>
<proteinExistence type="predicted"/>
<dbReference type="EC" id="2.7.7.65" evidence="2"/>
<feature type="domain" description="GGDEF" evidence="6">
    <location>
        <begin position="852"/>
        <end position="991"/>
    </location>
</feature>
<dbReference type="Gene3D" id="3.30.70.270">
    <property type="match status" value="1"/>
</dbReference>
<dbReference type="EMBL" id="BMYD01000001">
    <property type="protein sequence ID" value="GHA77653.1"/>
    <property type="molecule type" value="Genomic_DNA"/>
</dbReference>
<reference evidence="7" key="1">
    <citation type="journal article" date="2014" name="Int. J. Syst. Evol. Microbiol.">
        <title>Complete genome sequence of Corynebacterium casei LMG S-19264T (=DSM 44701T), isolated from a smear-ripened cheese.</title>
        <authorList>
            <consortium name="US DOE Joint Genome Institute (JGI-PGF)"/>
            <person name="Walter F."/>
            <person name="Albersmeier A."/>
            <person name="Kalinowski J."/>
            <person name="Ruckert C."/>
        </authorList>
    </citation>
    <scope>NUCLEOTIDE SEQUENCE</scope>
    <source>
        <strain evidence="7">KCTC 23077</strain>
    </source>
</reference>
<dbReference type="PROSITE" id="PS50887">
    <property type="entry name" value="GGDEF"/>
    <property type="match status" value="1"/>
</dbReference>
<dbReference type="InterPro" id="IPR000160">
    <property type="entry name" value="GGDEF_dom"/>
</dbReference>
<evidence type="ECO:0000256" key="1">
    <source>
        <dbReference type="ARBA" id="ARBA00001946"/>
    </source>
</evidence>
<dbReference type="InterPro" id="IPR050469">
    <property type="entry name" value="Diguanylate_Cyclase"/>
</dbReference>
<dbReference type="Gene3D" id="2.130.10.10">
    <property type="entry name" value="YVTN repeat-like/Quinoprotein amine dehydrogenase"/>
    <property type="match status" value="2"/>
</dbReference>
<dbReference type="InterPro" id="IPR015943">
    <property type="entry name" value="WD40/YVTN_repeat-like_dom_sf"/>
</dbReference>
<keyword evidence="4" id="KW-1133">Transmembrane helix</keyword>
<dbReference type="PANTHER" id="PTHR45138:SF9">
    <property type="entry name" value="DIGUANYLATE CYCLASE DGCM-RELATED"/>
    <property type="match status" value="1"/>
</dbReference>
<dbReference type="InterPro" id="IPR011110">
    <property type="entry name" value="Reg_prop"/>
</dbReference>
<name>A0A918W8H4_9GAMM</name>
<dbReference type="GO" id="GO:0052621">
    <property type="term" value="F:diguanylate cyclase activity"/>
    <property type="evidence" value="ECO:0007669"/>
    <property type="project" value="UniProtKB-EC"/>
</dbReference>
<evidence type="ECO:0000256" key="2">
    <source>
        <dbReference type="ARBA" id="ARBA00012528"/>
    </source>
</evidence>
<dbReference type="NCBIfam" id="TIGR00254">
    <property type="entry name" value="GGDEF"/>
    <property type="match status" value="1"/>
</dbReference>
<keyword evidence="4" id="KW-0812">Transmembrane</keyword>
<dbReference type="Proteomes" id="UP000646426">
    <property type="component" value="Unassembled WGS sequence"/>
</dbReference>
<evidence type="ECO:0000313" key="7">
    <source>
        <dbReference type="EMBL" id="GHA77653.1"/>
    </source>
</evidence>
<comment type="caution">
    <text evidence="7">The sequence shown here is derived from an EMBL/GenBank/DDBJ whole genome shotgun (WGS) entry which is preliminary data.</text>
</comment>